<feature type="transmembrane region" description="Helical" evidence="1">
    <location>
        <begin position="339"/>
        <end position="361"/>
    </location>
</feature>
<dbReference type="InterPro" id="IPR007349">
    <property type="entry name" value="DUF418"/>
</dbReference>
<evidence type="ECO:0000256" key="1">
    <source>
        <dbReference type="SAM" id="Phobius"/>
    </source>
</evidence>
<name>A0AAW4YT31_9GAMM</name>
<keyword evidence="1" id="KW-0812">Transmembrane</keyword>
<feature type="transmembrane region" description="Helical" evidence="1">
    <location>
        <begin position="258"/>
        <end position="278"/>
    </location>
</feature>
<evidence type="ECO:0000313" key="3">
    <source>
        <dbReference type="EMBL" id="MCE8051025.1"/>
    </source>
</evidence>
<dbReference type="RefSeq" id="WP_234238970.1">
    <property type="nucleotide sequence ID" value="NZ_JABFTS010000002.1"/>
</dbReference>
<dbReference type="PANTHER" id="PTHR30590:SF2">
    <property type="entry name" value="INNER MEMBRANE PROTEIN"/>
    <property type="match status" value="1"/>
</dbReference>
<dbReference type="Proteomes" id="UP001320178">
    <property type="component" value="Unassembled WGS sequence"/>
</dbReference>
<dbReference type="AlphaFoldDB" id="A0AAW4YT31"/>
<feature type="transmembrane region" description="Helical" evidence="1">
    <location>
        <begin position="112"/>
        <end position="140"/>
    </location>
</feature>
<feature type="transmembrane region" description="Helical" evidence="1">
    <location>
        <begin position="367"/>
        <end position="385"/>
    </location>
</feature>
<feature type="domain" description="DUF418" evidence="2">
    <location>
        <begin position="243"/>
        <end position="403"/>
    </location>
</feature>
<dbReference type="EMBL" id="JABFTS010000002">
    <property type="protein sequence ID" value="MCE8051025.1"/>
    <property type="molecule type" value="Genomic_DNA"/>
</dbReference>
<evidence type="ECO:0000313" key="4">
    <source>
        <dbReference type="Proteomes" id="UP001320178"/>
    </source>
</evidence>
<protein>
    <submittedName>
        <fullName evidence="3">DUF418 domain-containing protein</fullName>
    </submittedName>
</protein>
<feature type="transmembrane region" description="Helical" evidence="1">
    <location>
        <begin position="298"/>
        <end position="318"/>
    </location>
</feature>
<sequence>MSRTRQACRRADRGATARIEALDVLRGVALLGILVMNVQAFAMPQAAYLNPTAWGRLEGIDLAVWLTGHVLADQKMMALFAMLFGAGIVLSAERTEAAGKRAWPLHSRRHVWLMLFGIAHAYLLWYGDILFTFAVCALALFPLRHLAPSRQLALGVVLVAVTSLLFLAFDATVPAWSEEDRQTFMAEWQPSAAQLASEVERYRSGWWQQLPQRAEMAFEMQTFTLLIWGLWRSAGLMLIGMALFRWGILTGQASRRTYLSLLAVALLLGVPMILYGVHWNFANDWGPRSMFVGTQFNYWGSVLVAFGWVSVVMLLLRANVMGRLRLRLAAVGRTALSQYILQSVICSLIFYGHGLGMFGHIERSGQMLVVLGIWLLQLWLAPLWLRHFRYGPLEWLWRSLTRGQRQPWRP</sequence>
<feature type="transmembrane region" description="Helical" evidence="1">
    <location>
        <begin position="152"/>
        <end position="169"/>
    </location>
</feature>
<gene>
    <name evidence="3" type="ORF">HOP61_06955</name>
</gene>
<keyword evidence="1" id="KW-1133">Transmembrane helix</keyword>
<proteinExistence type="predicted"/>
<feature type="transmembrane region" description="Helical" evidence="1">
    <location>
        <begin position="225"/>
        <end position="246"/>
    </location>
</feature>
<dbReference type="Pfam" id="PF04235">
    <property type="entry name" value="DUF418"/>
    <property type="match status" value="1"/>
</dbReference>
<evidence type="ECO:0000259" key="2">
    <source>
        <dbReference type="Pfam" id="PF04235"/>
    </source>
</evidence>
<organism evidence="3 4">
    <name type="scientific">Billgrantia desiderata</name>
    <dbReference type="NCBI Taxonomy" id="52021"/>
    <lineage>
        <taxon>Bacteria</taxon>
        <taxon>Pseudomonadati</taxon>
        <taxon>Pseudomonadota</taxon>
        <taxon>Gammaproteobacteria</taxon>
        <taxon>Oceanospirillales</taxon>
        <taxon>Halomonadaceae</taxon>
        <taxon>Billgrantia</taxon>
    </lineage>
</organism>
<dbReference type="PANTHER" id="PTHR30590">
    <property type="entry name" value="INNER MEMBRANE PROTEIN"/>
    <property type="match status" value="1"/>
</dbReference>
<accession>A0AAW4YT31</accession>
<comment type="caution">
    <text evidence="3">The sequence shown here is derived from an EMBL/GenBank/DDBJ whole genome shotgun (WGS) entry which is preliminary data.</text>
</comment>
<dbReference type="InterPro" id="IPR052529">
    <property type="entry name" value="Bact_Transport_Assoc"/>
</dbReference>
<reference evidence="3" key="2">
    <citation type="journal article" date="2021" name="Front. Microbiol.">
        <title>Aerobic Denitrification and Heterotrophic Sulfur Oxidation in the Genus Halomonas Revealed by Six Novel Species Characterizations and Genome-Based Analysis.</title>
        <authorList>
            <person name="Wang L."/>
            <person name="Shao Z."/>
        </authorList>
    </citation>
    <scope>NUCLEOTIDE SEQUENCE</scope>
    <source>
        <strain evidence="3">MCCC 1A05776</strain>
    </source>
</reference>
<keyword evidence="1" id="KW-0472">Membrane</keyword>
<reference evidence="3" key="1">
    <citation type="submission" date="2020-05" db="EMBL/GenBank/DDBJ databases">
        <authorList>
            <person name="Wang L."/>
            <person name="Shao Z."/>
        </authorList>
    </citation>
    <scope>NUCLEOTIDE SEQUENCE</scope>
    <source>
        <strain evidence="3">MCCC 1A05776</strain>
    </source>
</reference>